<dbReference type="InterPro" id="IPR050721">
    <property type="entry name" value="Trk_Ktr_HKT_K-transport"/>
</dbReference>
<protein>
    <recommendedName>
        <fullName evidence="1">Trk system potassium uptake protein TrkA</fullName>
    </recommendedName>
</protein>
<dbReference type="PROSITE" id="PS51201">
    <property type="entry name" value="RCK_N"/>
    <property type="match status" value="2"/>
</dbReference>
<keyword evidence="3" id="KW-0633">Potassium transport</keyword>
<evidence type="ECO:0000259" key="7">
    <source>
        <dbReference type="PROSITE" id="PS51201"/>
    </source>
</evidence>
<feature type="domain" description="RCK N-terminal" evidence="7">
    <location>
        <begin position="1"/>
        <end position="120"/>
    </location>
</feature>
<feature type="domain" description="RCK C-terminal" evidence="8">
    <location>
        <begin position="140"/>
        <end position="221"/>
    </location>
</feature>
<organism evidence="9 10">
    <name type="scientific">Roseibacillus ishigakijimensis</name>
    <dbReference type="NCBI Taxonomy" id="454146"/>
    <lineage>
        <taxon>Bacteria</taxon>
        <taxon>Pseudomonadati</taxon>
        <taxon>Verrucomicrobiota</taxon>
        <taxon>Verrucomicrobiia</taxon>
        <taxon>Verrucomicrobiales</taxon>
        <taxon>Verrucomicrobiaceae</taxon>
        <taxon>Roseibacillus</taxon>
    </lineage>
</organism>
<dbReference type="PROSITE" id="PS51202">
    <property type="entry name" value="RCK_C"/>
    <property type="match status" value="2"/>
</dbReference>
<evidence type="ECO:0000256" key="5">
    <source>
        <dbReference type="ARBA" id="ARBA00023027"/>
    </source>
</evidence>
<dbReference type="GO" id="GO:0015079">
    <property type="term" value="F:potassium ion transmembrane transporter activity"/>
    <property type="evidence" value="ECO:0007669"/>
    <property type="project" value="InterPro"/>
</dbReference>
<evidence type="ECO:0000256" key="4">
    <source>
        <dbReference type="ARBA" id="ARBA00022958"/>
    </source>
</evidence>
<evidence type="ECO:0000313" key="10">
    <source>
        <dbReference type="Proteomes" id="UP000604083"/>
    </source>
</evidence>
<keyword evidence="2" id="KW-0813">Transport</keyword>
<dbReference type="InterPro" id="IPR003148">
    <property type="entry name" value="RCK_N"/>
</dbReference>
<evidence type="ECO:0000256" key="6">
    <source>
        <dbReference type="ARBA" id="ARBA00023065"/>
    </source>
</evidence>
<evidence type="ECO:0000256" key="2">
    <source>
        <dbReference type="ARBA" id="ARBA00022448"/>
    </source>
</evidence>
<feature type="domain" description="RCK N-terminal" evidence="7">
    <location>
        <begin position="228"/>
        <end position="351"/>
    </location>
</feature>
<gene>
    <name evidence="9" type="primary">trkA</name>
    <name evidence="9" type="ORF">JIN78_10365</name>
</gene>
<dbReference type="PANTHER" id="PTHR43833">
    <property type="entry name" value="POTASSIUM CHANNEL PROTEIN 2-RELATED-RELATED"/>
    <property type="match status" value="1"/>
</dbReference>
<reference evidence="9" key="1">
    <citation type="submission" date="2021-01" db="EMBL/GenBank/DDBJ databases">
        <title>Modified the classification status of verrucomicrobia.</title>
        <authorList>
            <person name="Feng X."/>
        </authorList>
    </citation>
    <scope>NUCLEOTIDE SEQUENCE</scope>
    <source>
        <strain evidence="9">KCTC 12986</strain>
    </source>
</reference>
<dbReference type="Gene3D" id="3.40.50.720">
    <property type="entry name" value="NAD(P)-binding Rossmann-like Domain"/>
    <property type="match status" value="2"/>
</dbReference>
<dbReference type="PANTHER" id="PTHR43833:SF5">
    <property type="entry name" value="TRK SYSTEM POTASSIUM UPTAKE PROTEIN TRKA"/>
    <property type="match status" value="1"/>
</dbReference>
<comment type="caution">
    <text evidence="9">The sequence shown here is derived from an EMBL/GenBank/DDBJ whole genome shotgun (WGS) entry which is preliminary data.</text>
</comment>
<dbReference type="NCBIfam" id="NF007039">
    <property type="entry name" value="PRK09496.3-2"/>
    <property type="match status" value="1"/>
</dbReference>
<dbReference type="Pfam" id="PF02080">
    <property type="entry name" value="TrkA_C"/>
    <property type="match status" value="2"/>
</dbReference>
<dbReference type="SUPFAM" id="SSF51735">
    <property type="entry name" value="NAD(P)-binding Rossmann-fold domains"/>
    <property type="match status" value="2"/>
</dbReference>
<accession>A0A934RS57</accession>
<feature type="domain" description="RCK C-terminal" evidence="8">
    <location>
        <begin position="366"/>
        <end position="447"/>
    </location>
</feature>
<sequence length="447" mass="49075">MNIIIVGAGEIGRHLAKELSKSHDLSVIELDSKLAADMEQTIDANVVRGDGNSVNALAEANVGECELFLGLTSNNNANLMSASMAKAMGVERVIARVHPGLQREEWLFDYRGHFNIDHTFSSERLTAIELAKFIRNPDSLTVEELARGKIELQQVKVHEKSGVVGKRLRDLKLPERTRIAAISREDVHLIPHADSTLEAGDIATIFGEPRRLRKLAANLQKTDGGLEGLKVVIFGGGEYGFALAQMLESWNCKVRIFEKDEEVCQDLADRLANTTIINVDATILAELEDEQVGDADFFVATSDSDEDNVMTCLQANNIGVKNCLTIIHRADYARAIGSSGRHFGVIAAVSPREATRRDIERYLTSEKYHVVKKLGPGQIIETRIEADSALVDQPVGEIKWPPGVVLVGWLRGLQAEVPGPQDVLEAGDVLYAMVDRKSLKPFVKLLG</sequence>
<keyword evidence="4" id="KW-0630">Potassium</keyword>
<name>A0A934RS57_9BACT</name>
<dbReference type="InterPro" id="IPR006036">
    <property type="entry name" value="K_uptake_TrkA"/>
</dbReference>
<evidence type="ECO:0000259" key="8">
    <source>
        <dbReference type="PROSITE" id="PS51202"/>
    </source>
</evidence>
<dbReference type="AlphaFoldDB" id="A0A934RS57"/>
<dbReference type="InterPro" id="IPR036721">
    <property type="entry name" value="RCK_C_sf"/>
</dbReference>
<dbReference type="PRINTS" id="PR00335">
    <property type="entry name" value="KUPTAKETRKA"/>
</dbReference>
<dbReference type="EMBL" id="JAENIO010000024">
    <property type="protein sequence ID" value="MBK1834463.1"/>
    <property type="molecule type" value="Genomic_DNA"/>
</dbReference>
<evidence type="ECO:0000313" key="9">
    <source>
        <dbReference type="EMBL" id="MBK1834463.1"/>
    </source>
</evidence>
<keyword evidence="6" id="KW-0406">Ion transport</keyword>
<keyword evidence="5" id="KW-0520">NAD</keyword>
<dbReference type="Pfam" id="PF02254">
    <property type="entry name" value="TrkA_N"/>
    <property type="match status" value="2"/>
</dbReference>
<keyword evidence="10" id="KW-1185">Reference proteome</keyword>
<dbReference type="InterPro" id="IPR006037">
    <property type="entry name" value="RCK_C"/>
</dbReference>
<evidence type="ECO:0000256" key="3">
    <source>
        <dbReference type="ARBA" id="ARBA00022538"/>
    </source>
</evidence>
<dbReference type="Gene3D" id="3.30.70.1450">
    <property type="entry name" value="Regulator of K+ conductance, C-terminal domain"/>
    <property type="match status" value="2"/>
</dbReference>
<dbReference type="Proteomes" id="UP000604083">
    <property type="component" value="Unassembled WGS sequence"/>
</dbReference>
<dbReference type="RefSeq" id="WP_200391899.1">
    <property type="nucleotide sequence ID" value="NZ_JAENIO010000024.1"/>
</dbReference>
<proteinExistence type="predicted"/>
<dbReference type="GO" id="GO:0005886">
    <property type="term" value="C:plasma membrane"/>
    <property type="evidence" value="ECO:0007669"/>
    <property type="project" value="InterPro"/>
</dbReference>
<evidence type="ECO:0000256" key="1">
    <source>
        <dbReference type="ARBA" id="ARBA00017378"/>
    </source>
</evidence>
<dbReference type="SUPFAM" id="SSF116726">
    <property type="entry name" value="TrkA C-terminal domain-like"/>
    <property type="match status" value="2"/>
</dbReference>
<dbReference type="InterPro" id="IPR036291">
    <property type="entry name" value="NAD(P)-bd_dom_sf"/>
</dbReference>